<evidence type="ECO:0000259" key="3">
    <source>
        <dbReference type="Pfam" id="PF14016"/>
    </source>
</evidence>
<dbReference type="RefSeq" id="WP_156693179.1">
    <property type="nucleotide sequence ID" value="NZ_CP034279.1"/>
</dbReference>
<feature type="region of interest" description="Disordered" evidence="1">
    <location>
        <begin position="35"/>
        <end position="62"/>
    </location>
</feature>
<dbReference type="OrthoDB" id="3827416at2"/>
<dbReference type="Proteomes" id="UP000422572">
    <property type="component" value="Chromosome"/>
</dbReference>
<protein>
    <submittedName>
        <fullName evidence="4">DUF4232 domain-containing protein</fullName>
    </submittedName>
</protein>
<keyword evidence="2" id="KW-0732">Signal</keyword>
<feature type="chain" id="PRO_5026228551" evidence="2">
    <location>
        <begin position="27"/>
        <end position="203"/>
    </location>
</feature>
<dbReference type="EMBL" id="CP034279">
    <property type="protein sequence ID" value="QGV79434.1"/>
    <property type="molecule type" value="Genomic_DNA"/>
</dbReference>
<dbReference type="PROSITE" id="PS51257">
    <property type="entry name" value="PROKAR_LIPOPROTEIN"/>
    <property type="match status" value="1"/>
</dbReference>
<evidence type="ECO:0000313" key="4">
    <source>
        <dbReference type="EMBL" id="QGV79434.1"/>
    </source>
</evidence>
<evidence type="ECO:0000256" key="2">
    <source>
        <dbReference type="SAM" id="SignalP"/>
    </source>
</evidence>
<proteinExistence type="predicted"/>
<keyword evidence="5" id="KW-1185">Reference proteome</keyword>
<feature type="compositionally biased region" description="Low complexity" evidence="1">
    <location>
        <begin position="170"/>
        <end position="183"/>
    </location>
</feature>
<gene>
    <name evidence="4" type="ORF">EIZ62_15150</name>
</gene>
<dbReference type="KEGG" id="sfic:EIZ62_15150"/>
<accession>A0A6I6F932</accession>
<reference evidence="4 5" key="1">
    <citation type="submission" date="2018-12" db="EMBL/GenBank/DDBJ databases">
        <title>Complete genome sequence of Streptomyces ficellus NRRL8067, the producer of ficellomycin, feldamycin and nojirimycin.</title>
        <authorList>
            <person name="Zhang H."/>
            <person name="Yue R."/>
            <person name="Liu Y."/>
            <person name="Li M."/>
            <person name="Mu H."/>
            <person name="Zhang J."/>
        </authorList>
    </citation>
    <scope>NUCLEOTIDE SEQUENCE [LARGE SCALE GENOMIC DNA]</scope>
    <source>
        <strain evidence="4 5">NRRL 8067</strain>
    </source>
</reference>
<name>A0A6I6F932_9ACTN</name>
<feature type="domain" description="DUF4232" evidence="3">
    <location>
        <begin position="62"/>
        <end position="198"/>
    </location>
</feature>
<sequence length="203" mass="20817">MRMTWGASHGRLRAGAVLMAAVAVLAVGGCDDETGDAPLPERITASPGPASPGSRAAEEADCPVSGVRVGTGMTEAAMGLRAMGLTLHNCGTRPFEVSGYPALDVLGEEREKLDVTVVRGSDVDTTTKPSVFVLAPGARATASVVWRNTVTRTDVVATNGAYVRVTPAPGAAAQTAAPQDGGPLDLGNTGRVEVTPWRPAQDR</sequence>
<evidence type="ECO:0000313" key="5">
    <source>
        <dbReference type="Proteomes" id="UP000422572"/>
    </source>
</evidence>
<organism evidence="4 5">
    <name type="scientific">Streptomyces ficellus</name>
    <dbReference type="NCBI Taxonomy" id="1977088"/>
    <lineage>
        <taxon>Bacteria</taxon>
        <taxon>Bacillati</taxon>
        <taxon>Actinomycetota</taxon>
        <taxon>Actinomycetes</taxon>
        <taxon>Kitasatosporales</taxon>
        <taxon>Streptomycetaceae</taxon>
        <taxon>Streptomyces</taxon>
    </lineage>
</organism>
<feature type="signal peptide" evidence="2">
    <location>
        <begin position="1"/>
        <end position="26"/>
    </location>
</feature>
<evidence type="ECO:0000256" key="1">
    <source>
        <dbReference type="SAM" id="MobiDB-lite"/>
    </source>
</evidence>
<feature type="region of interest" description="Disordered" evidence="1">
    <location>
        <begin position="170"/>
        <end position="203"/>
    </location>
</feature>
<dbReference type="AlphaFoldDB" id="A0A6I6F932"/>
<dbReference type="Pfam" id="PF14016">
    <property type="entry name" value="DUF4232"/>
    <property type="match status" value="1"/>
</dbReference>
<dbReference type="InterPro" id="IPR025326">
    <property type="entry name" value="DUF4232"/>
</dbReference>